<sequence>LIIEIGNWVLETACGAQSAWTRAKPEHPMTVSINVSAKQLMDPDFADRVAVILADQGTNPESVILEVTESAVFDGGPAPKANLKRLQTLGMRVSLDDFGTGYSTLTHLRTFTTNNVKIDQQFISDMANDRVAAVIVTSITNLAQSLGASVTAEGIETELQQALVIAAGADYSQGFLFGRAMSVEAILALL</sequence>
<dbReference type="RefSeq" id="WP_182485445.1">
    <property type="nucleotide sequence ID" value="NZ_JACGWU010000010.1"/>
</dbReference>
<dbReference type="SUPFAM" id="SSF141868">
    <property type="entry name" value="EAL domain-like"/>
    <property type="match status" value="1"/>
</dbReference>
<dbReference type="Gene3D" id="3.20.20.450">
    <property type="entry name" value="EAL domain"/>
    <property type="match status" value="1"/>
</dbReference>
<gene>
    <name evidence="2" type="ORF">FB555_002170</name>
</gene>
<evidence type="ECO:0000313" key="2">
    <source>
        <dbReference type="EMBL" id="MBA8830043.1"/>
    </source>
</evidence>
<dbReference type="EMBL" id="JACGWU010000010">
    <property type="protein sequence ID" value="MBA8830043.1"/>
    <property type="molecule type" value="Genomic_DNA"/>
</dbReference>
<dbReference type="PROSITE" id="PS50883">
    <property type="entry name" value="EAL"/>
    <property type="match status" value="1"/>
</dbReference>
<dbReference type="PANTHER" id="PTHR33121:SF70">
    <property type="entry name" value="SIGNALING PROTEIN YKOW"/>
    <property type="match status" value="1"/>
</dbReference>
<dbReference type="SMART" id="SM00052">
    <property type="entry name" value="EAL"/>
    <property type="match status" value="1"/>
</dbReference>
<name>A0A7W3PQ99_9MICO</name>
<feature type="non-terminal residue" evidence="2">
    <location>
        <position position="1"/>
    </location>
</feature>
<dbReference type="GO" id="GO:0071111">
    <property type="term" value="F:cyclic-guanylate-specific phosphodiesterase activity"/>
    <property type="evidence" value="ECO:0007669"/>
    <property type="project" value="InterPro"/>
</dbReference>
<dbReference type="Pfam" id="PF00563">
    <property type="entry name" value="EAL"/>
    <property type="match status" value="1"/>
</dbReference>
<dbReference type="InterPro" id="IPR001633">
    <property type="entry name" value="EAL_dom"/>
</dbReference>
<comment type="caution">
    <text evidence="2">The sequence shown here is derived from an EMBL/GenBank/DDBJ whole genome shotgun (WGS) entry which is preliminary data.</text>
</comment>
<reference evidence="2 3" key="1">
    <citation type="submission" date="2020-07" db="EMBL/GenBank/DDBJ databases">
        <title>Sequencing the genomes of 1000 actinobacteria strains.</title>
        <authorList>
            <person name="Klenk H.-P."/>
        </authorList>
    </citation>
    <scope>NUCLEOTIDE SEQUENCE [LARGE SCALE GENOMIC DNA]</scope>
    <source>
        <strain evidence="2 3">DSM 23737</strain>
    </source>
</reference>
<evidence type="ECO:0000313" key="3">
    <source>
        <dbReference type="Proteomes" id="UP000524237"/>
    </source>
</evidence>
<dbReference type="InterPro" id="IPR035919">
    <property type="entry name" value="EAL_sf"/>
</dbReference>
<organism evidence="2 3">
    <name type="scientific">Alpinimonas psychrophila</name>
    <dbReference type="NCBI Taxonomy" id="748908"/>
    <lineage>
        <taxon>Bacteria</taxon>
        <taxon>Bacillati</taxon>
        <taxon>Actinomycetota</taxon>
        <taxon>Actinomycetes</taxon>
        <taxon>Micrococcales</taxon>
        <taxon>Microbacteriaceae</taxon>
        <taxon>Alpinimonas</taxon>
    </lineage>
</organism>
<dbReference type="Proteomes" id="UP000524237">
    <property type="component" value="Unassembled WGS sequence"/>
</dbReference>
<keyword evidence="3" id="KW-1185">Reference proteome</keyword>
<dbReference type="AlphaFoldDB" id="A0A7W3PQ99"/>
<proteinExistence type="predicted"/>
<dbReference type="CDD" id="cd01948">
    <property type="entry name" value="EAL"/>
    <property type="match status" value="1"/>
</dbReference>
<evidence type="ECO:0000259" key="1">
    <source>
        <dbReference type="PROSITE" id="PS50883"/>
    </source>
</evidence>
<accession>A0A7W3PQ99</accession>
<dbReference type="PANTHER" id="PTHR33121">
    <property type="entry name" value="CYCLIC DI-GMP PHOSPHODIESTERASE PDEF"/>
    <property type="match status" value="1"/>
</dbReference>
<protein>
    <submittedName>
        <fullName evidence="2">EAL domain-containing protein (Putative c-di-GMP-specific phosphodiesterase class I)</fullName>
    </submittedName>
</protein>
<dbReference type="InterPro" id="IPR050706">
    <property type="entry name" value="Cyclic-di-GMP_PDE-like"/>
</dbReference>
<feature type="domain" description="EAL" evidence="1">
    <location>
        <begin position="1"/>
        <end position="190"/>
    </location>
</feature>